<dbReference type="Pfam" id="PF10282">
    <property type="entry name" value="Lactonase"/>
    <property type="match status" value="1"/>
</dbReference>
<comment type="similarity">
    <text evidence="1">Belongs to the cycloisomerase 2 family.</text>
</comment>
<name>A0ABU5CRQ1_9BACI</name>
<reference evidence="2 3" key="1">
    <citation type="submission" date="2023-10" db="EMBL/GenBank/DDBJ databases">
        <title>Virgibacillus soli CC-YMP-6 genome.</title>
        <authorList>
            <person name="Miliotis G."/>
            <person name="Sengupta P."/>
            <person name="Hameed A."/>
            <person name="Chuvochina M."/>
            <person name="Mcdonagh F."/>
            <person name="Simpson A.C."/>
            <person name="Singh N.K."/>
            <person name="Rekha P.D."/>
            <person name="Raman K."/>
            <person name="Hugenholtz P."/>
            <person name="Venkateswaran K."/>
        </authorList>
    </citation>
    <scope>NUCLEOTIDE SEQUENCE [LARGE SCALE GENOMIC DNA]</scope>
    <source>
        <strain evidence="2 3">CC-YMP-6</strain>
    </source>
</reference>
<dbReference type="InterPro" id="IPR019405">
    <property type="entry name" value="Lactonase_7-beta_prop"/>
</dbReference>
<dbReference type="SUPFAM" id="SSF51004">
    <property type="entry name" value="C-terminal (heme d1) domain of cytochrome cd1-nitrite reductase"/>
    <property type="match status" value="1"/>
</dbReference>
<dbReference type="EC" id="3.1.1.-" evidence="2"/>
<sequence length="343" mass="38866">MSKQYELFVSCYGNSDEETIHWLKFDETEEAIHHVSSFSGVENPSFVTVNDKADRLYAISEVDQGEVISFAIDHHQNHLTEMNRQQTKGGPCHLIIGGKTPHLFTANYGGGSVIVHRLRDTGEIENETDFKAYNGVDSSVISHVHMIKNVPNTNYFVATDLGKDKLYFYQLLEEEGKLIDVCSQDLPQGSGPRHIAFHPQHNKMYVINEHRSTIFVYTYDLHEKIIKLEQKIATLPEDFHGKSHGAEIQLSSCGKYLSASNRGHDSITSFQVLQDGRLEKISDISVMGNWPRHFLVLPNSNYVIVANEHSHELVVMKRQSDGSLEVTNGRYKLNRPVCVQVLK</sequence>
<accession>A0ABU5CRQ1</accession>
<dbReference type="Gene3D" id="2.130.10.10">
    <property type="entry name" value="YVTN repeat-like/Quinoprotein amine dehydrogenase"/>
    <property type="match status" value="1"/>
</dbReference>
<evidence type="ECO:0000313" key="2">
    <source>
        <dbReference type="EMBL" id="MDY0409057.1"/>
    </source>
</evidence>
<comment type="caution">
    <text evidence="2">The sequence shown here is derived from an EMBL/GenBank/DDBJ whole genome shotgun (WGS) entry which is preliminary data.</text>
</comment>
<dbReference type="InterPro" id="IPR050282">
    <property type="entry name" value="Cycloisomerase_2"/>
</dbReference>
<dbReference type="Proteomes" id="UP001275315">
    <property type="component" value="Unassembled WGS sequence"/>
</dbReference>
<dbReference type="RefSeq" id="WP_320379876.1">
    <property type="nucleotide sequence ID" value="NZ_JAWDIQ010000002.1"/>
</dbReference>
<dbReference type="GO" id="GO:0016787">
    <property type="term" value="F:hydrolase activity"/>
    <property type="evidence" value="ECO:0007669"/>
    <property type="project" value="UniProtKB-KW"/>
</dbReference>
<proteinExistence type="inferred from homology"/>
<organism evidence="2 3">
    <name type="scientific">Paracerasibacillus soli</name>
    <dbReference type="NCBI Taxonomy" id="480284"/>
    <lineage>
        <taxon>Bacteria</taxon>
        <taxon>Bacillati</taxon>
        <taxon>Bacillota</taxon>
        <taxon>Bacilli</taxon>
        <taxon>Bacillales</taxon>
        <taxon>Bacillaceae</taxon>
        <taxon>Paracerasibacillus</taxon>
    </lineage>
</organism>
<dbReference type="InterPro" id="IPR011048">
    <property type="entry name" value="Haem_d1_sf"/>
</dbReference>
<dbReference type="InterPro" id="IPR015943">
    <property type="entry name" value="WD40/YVTN_repeat-like_dom_sf"/>
</dbReference>
<dbReference type="EMBL" id="JAWDIQ010000002">
    <property type="protein sequence ID" value="MDY0409057.1"/>
    <property type="molecule type" value="Genomic_DNA"/>
</dbReference>
<evidence type="ECO:0000256" key="1">
    <source>
        <dbReference type="ARBA" id="ARBA00005564"/>
    </source>
</evidence>
<keyword evidence="3" id="KW-1185">Reference proteome</keyword>
<protein>
    <submittedName>
        <fullName evidence="2">Lactonase family protein</fullName>
        <ecNumber evidence="2">3.1.1.-</ecNumber>
    </submittedName>
</protein>
<gene>
    <name evidence="2" type="ORF">RWD45_11390</name>
</gene>
<keyword evidence="2" id="KW-0378">Hydrolase</keyword>
<dbReference type="PANTHER" id="PTHR30344">
    <property type="entry name" value="6-PHOSPHOGLUCONOLACTONASE-RELATED"/>
    <property type="match status" value="1"/>
</dbReference>
<evidence type="ECO:0000313" key="3">
    <source>
        <dbReference type="Proteomes" id="UP001275315"/>
    </source>
</evidence>
<dbReference type="PANTHER" id="PTHR30344:SF1">
    <property type="entry name" value="6-PHOSPHOGLUCONOLACTONASE"/>
    <property type="match status" value="1"/>
</dbReference>